<gene>
    <name evidence="1" type="ORF">C1631_004335</name>
</gene>
<keyword evidence="2" id="KW-1185">Reference proteome</keyword>
<organism evidence="1 2">
    <name type="scientific">Chryseobacterium phosphatilyticum</name>
    <dbReference type="NCBI Taxonomy" id="475075"/>
    <lineage>
        <taxon>Bacteria</taxon>
        <taxon>Pseudomonadati</taxon>
        <taxon>Bacteroidota</taxon>
        <taxon>Flavobacteriia</taxon>
        <taxon>Flavobacteriales</taxon>
        <taxon>Weeksellaceae</taxon>
        <taxon>Chryseobacterium group</taxon>
        <taxon>Chryseobacterium</taxon>
    </lineage>
</organism>
<dbReference type="EMBL" id="PPED02000001">
    <property type="protein sequence ID" value="PWN71851.1"/>
    <property type="molecule type" value="Genomic_DNA"/>
</dbReference>
<comment type="caution">
    <text evidence="1">The sequence shown here is derived from an EMBL/GenBank/DDBJ whole genome shotgun (WGS) entry which is preliminary data.</text>
</comment>
<evidence type="ECO:0000313" key="2">
    <source>
        <dbReference type="Proteomes" id="UP000236594"/>
    </source>
</evidence>
<sequence>MKEEQQKIKKEIQTWIEKNQHQLSPNANSWQVDVFEKPEKTDPTKPINIGRYNAELTQTDPFYKPYSKMHLL</sequence>
<name>A0A316XDB7_9FLAO</name>
<dbReference type="OrthoDB" id="1274422at2"/>
<reference evidence="1 2" key="1">
    <citation type="submission" date="2018-04" db="EMBL/GenBank/DDBJ databases">
        <title>Draft Genome Sequence of Phosphate-Solubilizing Chryseobacterium sp. ISE14 that is a Biocontrol and Plant Growth-Promoting Rhizobacterium Isolated from Cucumber.</title>
        <authorList>
            <person name="Jeong J.-J."/>
            <person name="Sang M.K."/>
            <person name="Choi I.-G."/>
            <person name="Kim K.D."/>
        </authorList>
    </citation>
    <scope>NUCLEOTIDE SEQUENCE [LARGE SCALE GENOMIC DNA]</scope>
    <source>
        <strain evidence="1 2">ISE14</strain>
    </source>
</reference>
<accession>A0A316XDB7</accession>
<dbReference type="Proteomes" id="UP000236594">
    <property type="component" value="Unassembled WGS sequence"/>
</dbReference>
<protein>
    <submittedName>
        <fullName evidence="1">Uncharacterized protein</fullName>
    </submittedName>
</protein>
<evidence type="ECO:0000313" key="1">
    <source>
        <dbReference type="EMBL" id="PWN71851.1"/>
    </source>
</evidence>
<dbReference type="RefSeq" id="WP_103249452.1">
    <property type="nucleotide sequence ID" value="NZ_PPED02000001.1"/>
</dbReference>
<dbReference type="AlphaFoldDB" id="A0A316XDB7"/>
<proteinExistence type="predicted"/>